<evidence type="ECO:0000256" key="1">
    <source>
        <dbReference type="SAM" id="MobiDB-lite"/>
    </source>
</evidence>
<accession>A0A120AG85</accession>
<dbReference type="AlphaFoldDB" id="A0A120AG85"/>
<evidence type="ECO:0000313" key="3">
    <source>
        <dbReference type="EMBL" id="KWS04178.1"/>
    </source>
</evidence>
<protein>
    <submittedName>
        <fullName evidence="3">Permeases of the major facilitator superfamily</fullName>
    </submittedName>
</protein>
<gene>
    <name evidence="3" type="ORF">AZ78_1727</name>
</gene>
<organism evidence="3 4">
    <name type="scientific">Lysobacter capsici AZ78</name>
    <dbReference type="NCBI Taxonomy" id="1444315"/>
    <lineage>
        <taxon>Bacteria</taxon>
        <taxon>Pseudomonadati</taxon>
        <taxon>Pseudomonadota</taxon>
        <taxon>Gammaproteobacteria</taxon>
        <taxon>Lysobacterales</taxon>
        <taxon>Lysobacteraceae</taxon>
        <taxon>Lysobacter</taxon>
    </lineage>
</organism>
<comment type="caution">
    <text evidence="3">The sequence shown here is derived from an EMBL/GenBank/DDBJ whole genome shotgun (WGS) entry which is preliminary data.</text>
</comment>
<feature type="region of interest" description="Disordered" evidence="1">
    <location>
        <begin position="1"/>
        <end position="20"/>
    </location>
</feature>
<feature type="compositionally biased region" description="Low complexity" evidence="1">
    <location>
        <begin position="1"/>
        <end position="11"/>
    </location>
</feature>
<keyword evidence="2" id="KW-0812">Transmembrane</keyword>
<feature type="transmembrane region" description="Helical" evidence="2">
    <location>
        <begin position="73"/>
        <end position="98"/>
    </location>
</feature>
<proteinExistence type="predicted"/>
<feature type="transmembrane region" description="Helical" evidence="2">
    <location>
        <begin position="110"/>
        <end position="136"/>
    </location>
</feature>
<keyword evidence="2" id="KW-1133">Transmembrane helix</keyword>
<keyword evidence="2" id="KW-0472">Membrane</keyword>
<reference evidence="3 4" key="1">
    <citation type="journal article" date="2014" name="Genome Announc.">
        <title>Draft Genome Sequence of Lysobacter capsici AZ78, a Bacterium Antagonistic to Plant-Pathogenic Oomycetes.</title>
        <authorList>
            <person name="Puopolo G."/>
            <person name="Sonego P."/>
            <person name="Engelen K."/>
            <person name="Pertot I."/>
        </authorList>
    </citation>
    <scope>NUCLEOTIDE SEQUENCE [LARGE SCALE GENOMIC DNA]</scope>
    <source>
        <strain evidence="3 4">AZ78</strain>
    </source>
</reference>
<evidence type="ECO:0000256" key="2">
    <source>
        <dbReference type="SAM" id="Phobius"/>
    </source>
</evidence>
<dbReference type="OrthoDB" id="281928at2"/>
<evidence type="ECO:0000313" key="4">
    <source>
        <dbReference type="Proteomes" id="UP000023435"/>
    </source>
</evidence>
<dbReference type="RefSeq" id="WP_036102258.1">
    <property type="nucleotide sequence ID" value="NZ_JAJA02000001.1"/>
</dbReference>
<feature type="transmembrane region" description="Helical" evidence="2">
    <location>
        <begin position="31"/>
        <end position="53"/>
    </location>
</feature>
<dbReference type="EMBL" id="JAJA02000001">
    <property type="protein sequence ID" value="KWS04178.1"/>
    <property type="molecule type" value="Genomic_DNA"/>
</dbReference>
<sequence>MSDYPPVSSQPHSPPPAANPDDASHLQILAIFYYVFAGLNAFSVLLMGFYGVLMGAVFSAAPESGPNADMDAALPMIIGFFVFFTVLCLLFAALHFMVGQRLRQRRGFKFCQIVAAVTCLSIPFGTALGVFTLIVLNRPSVRALFGERA</sequence>
<keyword evidence="4" id="KW-1185">Reference proteome</keyword>
<name>A0A120AG85_9GAMM</name>
<dbReference type="Proteomes" id="UP000023435">
    <property type="component" value="Unassembled WGS sequence"/>
</dbReference>